<dbReference type="AlphaFoldDB" id="A0A0F8WX53"/>
<evidence type="ECO:0000313" key="1">
    <source>
        <dbReference type="EMBL" id="KKK61243.1"/>
    </source>
</evidence>
<gene>
    <name evidence="1" type="ORF">LCGC14_3016290</name>
</gene>
<accession>A0A0F8WX53</accession>
<name>A0A0F8WX53_9ZZZZ</name>
<proteinExistence type="predicted"/>
<dbReference type="EMBL" id="LAZR01062573">
    <property type="protein sequence ID" value="KKK61243.1"/>
    <property type="molecule type" value="Genomic_DNA"/>
</dbReference>
<organism evidence="1">
    <name type="scientific">marine sediment metagenome</name>
    <dbReference type="NCBI Taxonomy" id="412755"/>
    <lineage>
        <taxon>unclassified sequences</taxon>
        <taxon>metagenomes</taxon>
        <taxon>ecological metagenomes</taxon>
    </lineage>
</organism>
<protein>
    <submittedName>
        <fullName evidence="1">Uncharacterized protein</fullName>
    </submittedName>
</protein>
<comment type="caution">
    <text evidence="1">The sequence shown here is derived from an EMBL/GenBank/DDBJ whole genome shotgun (WGS) entry which is preliminary data.</text>
</comment>
<sequence length="68" mass="7892">MYDELENAGQLLELLKNGGDELVVKTDQSELEDRFILGPDLADQVGRKIEIMRTHWRDIEQYLAPPHK</sequence>
<reference evidence="1" key="1">
    <citation type="journal article" date="2015" name="Nature">
        <title>Complex archaea that bridge the gap between prokaryotes and eukaryotes.</title>
        <authorList>
            <person name="Spang A."/>
            <person name="Saw J.H."/>
            <person name="Jorgensen S.L."/>
            <person name="Zaremba-Niedzwiedzka K."/>
            <person name="Martijn J."/>
            <person name="Lind A.E."/>
            <person name="van Eijk R."/>
            <person name="Schleper C."/>
            <person name="Guy L."/>
            <person name="Ettema T.J."/>
        </authorList>
    </citation>
    <scope>NUCLEOTIDE SEQUENCE</scope>
</reference>